<evidence type="ECO:0000313" key="1">
    <source>
        <dbReference type="EMBL" id="KEQ62801.1"/>
    </source>
</evidence>
<gene>
    <name evidence="1" type="ORF">M437DRAFT_66047</name>
</gene>
<name>A0A074WK63_AURM1</name>
<accession>A0A074WK63</accession>
<dbReference type="Proteomes" id="UP000030672">
    <property type="component" value="Unassembled WGS sequence"/>
</dbReference>
<reference evidence="1 2" key="1">
    <citation type="journal article" date="2014" name="BMC Genomics">
        <title>Genome sequencing of four Aureobasidium pullulans varieties: biotechnological potential, stress tolerance, and description of new species.</title>
        <authorList>
            <person name="Gostin Ar C."/>
            <person name="Ohm R.A."/>
            <person name="Kogej T."/>
            <person name="Sonjak S."/>
            <person name="Turk M."/>
            <person name="Zajc J."/>
            <person name="Zalar P."/>
            <person name="Grube M."/>
            <person name="Sun H."/>
            <person name="Han J."/>
            <person name="Sharma A."/>
            <person name="Chiniquy J."/>
            <person name="Ngan C.Y."/>
            <person name="Lipzen A."/>
            <person name="Barry K."/>
            <person name="Grigoriev I.V."/>
            <person name="Gunde-Cimerman N."/>
        </authorList>
    </citation>
    <scope>NUCLEOTIDE SEQUENCE [LARGE SCALE GENOMIC DNA]</scope>
    <source>
        <strain evidence="1 2">CBS 110374</strain>
    </source>
</reference>
<evidence type="ECO:0000313" key="2">
    <source>
        <dbReference type="Proteomes" id="UP000030672"/>
    </source>
</evidence>
<dbReference type="HOGENOM" id="CLU_2061041_0_0_1"/>
<dbReference type="GeneID" id="63918051"/>
<dbReference type="AlphaFoldDB" id="A0A074WK63"/>
<dbReference type="RefSeq" id="XP_040879824.1">
    <property type="nucleotide sequence ID" value="XM_041024678.1"/>
</dbReference>
<organism evidence="1 2">
    <name type="scientific">Aureobasidium melanogenum (strain CBS 110374)</name>
    <name type="common">Aureobasidium pullulans var. melanogenum</name>
    <dbReference type="NCBI Taxonomy" id="1043003"/>
    <lineage>
        <taxon>Eukaryota</taxon>
        <taxon>Fungi</taxon>
        <taxon>Dikarya</taxon>
        <taxon>Ascomycota</taxon>
        <taxon>Pezizomycotina</taxon>
        <taxon>Dothideomycetes</taxon>
        <taxon>Dothideomycetidae</taxon>
        <taxon>Dothideales</taxon>
        <taxon>Saccotheciaceae</taxon>
        <taxon>Aureobasidium</taxon>
    </lineage>
</organism>
<protein>
    <submittedName>
        <fullName evidence="1">Uncharacterized protein</fullName>
    </submittedName>
</protein>
<proteinExistence type="predicted"/>
<dbReference type="EMBL" id="KL584833">
    <property type="protein sequence ID" value="KEQ62801.1"/>
    <property type="molecule type" value="Genomic_DNA"/>
</dbReference>
<sequence length="119" mass="13550">MATAMSATLLSPPPQRHPLGILNETACPLGLAWHCEDRRTLTHQRGGPPGDNFTPSFAVVKRSQNGYVIRDVDKIRNLNRDRRRGGFVADQQDTGKPCTRHHYVIYWHYQLNDRLETDG</sequence>
<keyword evidence="2" id="KW-1185">Reference proteome</keyword>